<evidence type="ECO:0000313" key="2">
    <source>
        <dbReference type="Proteomes" id="UP000887013"/>
    </source>
</evidence>
<feature type="non-terminal residue" evidence="1">
    <location>
        <position position="1"/>
    </location>
</feature>
<gene>
    <name evidence="1" type="ORF">NPIL_365321</name>
</gene>
<dbReference type="AlphaFoldDB" id="A0A8X6PMR4"/>
<protein>
    <submittedName>
        <fullName evidence="1">Uncharacterized protein</fullName>
    </submittedName>
</protein>
<sequence length="165" mass="19046">CQMDSDALSKPYLEGLVTKERFYLHIQFFRIYFYCRFSSARISMQLIWRAIPDAFITLRELSEAYGSMMSTQELRSLTEFFSDAMGEETIISQPRTLKHLSRVKVRCVMEGNGTLSPENLNKLFVPRELPHHGEEVALGGLIEVRREFSPGRVTQDVKFSPFNPS</sequence>
<dbReference type="Proteomes" id="UP000887013">
    <property type="component" value="Unassembled WGS sequence"/>
</dbReference>
<keyword evidence="2" id="KW-1185">Reference proteome</keyword>
<proteinExistence type="predicted"/>
<name>A0A8X6PMR4_NEPPI</name>
<dbReference type="EMBL" id="BMAW01118368">
    <property type="protein sequence ID" value="GFT79372.1"/>
    <property type="molecule type" value="Genomic_DNA"/>
</dbReference>
<evidence type="ECO:0000313" key="1">
    <source>
        <dbReference type="EMBL" id="GFT79372.1"/>
    </source>
</evidence>
<organism evidence="1 2">
    <name type="scientific">Nephila pilipes</name>
    <name type="common">Giant wood spider</name>
    <name type="synonym">Nephila maculata</name>
    <dbReference type="NCBI Taxonomy" id="299642"/>
    <lineage>
        <taxon>Eukaryota</taxon>
        <taxon>Metazoa</taxon>
        <taxon>Ecdysozoa</taxon>
        <taxon>Arthropoda</taxon>
        <taxon>Chelicerata</taxon>
        <taxon>Arachnida</taxon>
        <taxon>Araneae</taxon>
        <taxon>Araneomorphae</taxon>
        <taxon>Entelegynae</taxon>
        <taxon>Araneoidea</taxon>
        <taxon>Nephilidae</taxon>
        <taxon>Nephila</taxon>
    </lineage>
</organism>
<accession>A0A8X6PMR4</accession>
<comment type="caution">
    <text evidence="1">The sequence shown here is derived from an EMBL/GenBank/DDBJ whole genome shotgun (WGS) entry which is preliminary data.</text>
</comment>
<reference evidence="1" key="1">
    <citation type="submission" date="2020-08" db="EMBL/GenBank/DDBJ databases">
        <title>Multicomponent nature underlies the extraordinary mechanical properties of spider dragline silk.</title>
        <authorList>
            <person name="Kono N."/>
            <person name="Nakamura H."/>
            <person name="Mori M."/>
            <person name="Yoshida Y."/>
            <person name="Ohtoshi R."/>
            <person name="Malay A.D."/>
            <person name="Moran D.A.P."/>
            <person name="Tomita M."/>
            <person name="Numata K."/>
            <person name="Arakawa K."/>
        </authorList>
    </citation>
    <scope>NUCLEOTIDE SEQUENCE</scope>
</reference>
<dbReference type="OrthoDB" id="6436268at2759"/>